<dbReference type="EC" id="3.5.2.9" evidence="5"/>
<dbReference type="KEGG" id="tvl:FAZ95_32900"/>
<dbReference type="Gene3D" id="3.30.1360.40">
    <property type="match status" value="1"/>
</dbReference>
<dbReference type="SMART" id="SM00796">
    <property type="entry name" value="AHS1"/>
    <property type="match status" value="1"/>
</dbReference>
<evidence type="ECO:0000313" key="6">
    <source>
        <dbReference type="Proteomes" id="UP000298656"/>
    </source>
</evidence>
<keyword evidence="3" id="KW-0067">ATP-binding</keyword>
<dbReference type="PANTHER" id="PTHR34698:SF2">
    <property type="entry name" value="5-OXOPROLINASE SUBUNIT B"/>
    <property type="match status" value="1"/>
</dbReference>
<keyword evidence="1" id="KW-0547">Nucleotide-binding</keyword>
<dbReference type="InterPro" id="IPR029000">
    <property type="entry name" value="Cyclophilin-like_dom_sf"/>
</dbReference>
<accession>A0A4P8IZA5</accession>
<dbReference type="PANTHER" id="PTHR34698">
    <property type="entry name" value="5-OXOPROLINASE SUBUNIT B"/>
    <property type="match status" value="1"/>
</dbReference>
<evidence type="ECO:0000256" key="2">
    <source>
        <dbReference type="ARBA" id="ARBA00022801"/>
    </source>
</evidence>
<dbReference type="Proteomes" id="UP000298656">
    <property type="component" value="Chromosome 2"/>
</dbReference>
<dbReference type="Gene3D" id="2.40.100.10">
    <property type="entry name" value="Cyclophilin-like"/>
    <property type="match status" value="1"/>
</dbReference>
<evidence type="ECO:0000256" key="1">
    <source>
        <dbReference type="ARBA" id="ARBA00022741"/>
    </source>
</evidence>
<dbReference type="Pfam" id="PF02682">
    <property type="entry name" value="CT_C_D"/>
    <property type="match status" value="1"/>
</dbReference>
<dbReference type="GO" id="GO:0005524">
    <property type="term" value="F:ATP binding"/>
    <property type="evidence" value="ECO:0007669"/>
    <property type="project" value="UniProtKB-KW"/>
</dbReference>
<dbReference type="AlphaFoldDB" id="A0A4P8IZA5"/>
<feature type="domain" description="Carboxyltransferase" evidence="4">
    <location>
        <begin position="17"/>
        <end position="226"/>
    </location>
</feature>
<evidence type="ECO:0000259" key="4">
    <source>
        <dbReference type="SMART" id="SM00796"/>
    </source>
</evidence>
<dbReference type="EMBL" id="CP040078">
    <property type="protein sequence ID" value="QCP53806.1"/>
    <property type="molecule type" value="Genomic_DNA"/>
</dbReference>
<dbReference type="InterPro" id="IPR003833">
    <property type="entry name" value="CT_C_D"/>
</dbReference>
<name>A0A4P8IZA5_9BURK</name>
<proteinExistence type="predicted"/>
<dbReference type="SUPFAM" id="SSF50891">
    <property type="entry name" value="Cyclophilin-like"/>
    <property type="match status" value="1"/>
</dbReference>
<gene>
    <name evidence="5" type="primary">pxpB</name>
    <name evidence="5" type="ORF">FAZ95_32900</name>
</gene>
<evidence type="ECO:0000256" key="3">
    <source>
        <dbReference type="ARBA" id="ARBA00022840"/>
    </source>
</evidence>
<keyword evidence="2 5" id="KW-0378">Hydrolase</keyword>
<dbReference type="NCBIfam" id="TIGR00370">
    <property type="entry name" value="5-oxoprolinase subunit PxpB"/>
    <property type="match status" value="1"/>
</dbReference>
<dbReference type="SUPFAM" id="SSF160467">
    <property type="entry name" value="PH0987 N-terminal domain-like"/>
    <property type="match status" value="1"/>
</dbReference>
<organism evidence="5 6">
    <name type="scientific">Trinickia violacea</name>
    <dbReference type="NCBI Taxonomy" id="2571746"/>
    <lineage>
        <taxon>Bacteria</taxon>
        <taxon>Pseudomonadati</taxon>
        <taxon>Pseudomonadota</taxon>
        <taxon>Betaproteobacteria</taxon>
        <taxon>Burkholderiales</taxon>
        <taxon>Burkholderiaceae</taxon>
        <taxon>Trinickia</taxon>
    </lineage>
</organism>
<dbReference type="GO" id="GO:0017168">
    <property type="term" value="F:5-oxoprolinase (ATP-hydrolyzing) activity"/>
    <property type="evidence" value="ECO:0007669"/>
    <property type="project" value="UniProtKB-EC"/>
</dbReference>
<dbReference type="OrthoDB" id="9778567at2"/>
<reference evidence="5 6" key="1">
    <citation type="submission" date="2019-05" db="EMBL/GenBank/DDBJ databases">
        <title>Burkholderia sp. DHOD12, isolated from subtropical forest soil.</title>
        <authorList>
            <person name="Gao Z.-H."/>
            <person name="Qiu L.-H."/>
        </authorList>
    </citation>
    <scope>NUCLEOTIDE SEQUENCE [LARGE SCALE GENOMIC DNA]</scope>
    <source>
        <strain evidence="5 6">DHOD12</strain>
    </source>
</reference>
<evidence type="ECO:0000313" key="5">
    <source>
        <dbReference type="EMBL" id="QCP53806.1"/>
    </source>
</evidence>
<keyword evidence="6" id="KW-1185">Reference proteome</keyword>
<dbReference type="InterPro" id="IPR010016">
    <property type="entry name" value="PxpB"/>
</dbReference>
<protein>
    <submittedName>
        <fullName evidence="5">5-oxoprolinase subunit PxpB</fullName>
        <ecNumber evidence="5">3.5.2.9</ecNumber>
    </submittedName>
</protein>
<sequence length="256" mass="27175">MNARSPARIEIEPASAWRIVPSGDCCLIVEFDAIDPAAANRSVRAAALRLRGAALPGVTEIVPALTTLGVHYRPYAVASSNSKASPCTALADALAAMLSNLECEHEHRANVLEIPVCYGGDYGPDLEDVAAACGLTPAEVIELHCAEPVDVMMLGFAPGHPYIGRFDARLAPPRRSTPRTSVPAGSIGLANRQSVIYPMSLPGGWNLIGRTPFDMFEPHRGQPCLLKAGDRVRFVPVDVAQFDVLLFAAQAVEGAP</sequence>
<dbReference type="RefSeq" id="WP_137336575.1">
    <property type="nucleotide sequence ID" value="NZ_CP040078.1"/>
</dbReference>